<accession>A0A2I0ICP4</accession>
<dbReference type="AlphaFoldDB" id="A0A2I0ICP4"/>
<dbReference type="PROSITE" id="PS51257">
    <property type="entry name" value="PROKAR_LIPOPROTEIN"/>
    <property type="match status" value="1"/>
</dbReference>
<comment type="caution">
    <text evidence="2">The sequence shown here is derived from an EMBL/GenBank/DDBJ whole genome shotgun (WGS) entry which is preliminary data.</text>
</comment>
<dbReference type="Proteomes" id="UP000233551">
    <property type="component" value="Unassembled WGS sequence"/>
</dbReference>
<reference evidence="2 3" key="1">
    <citation type="submission" date="2017-11" db="EMBL/GenBank/DDBJ databases">
        <title>De-novo sequencing of pomegranate (Punica granatum L.) genome.</title>
        <authorList>
            <person name="Akparov Z."/>
            <person name="Amiraslanov A."/>
            <person name="Hajiyeva S."/>
            <person name="Abbasov M."/>
            <person name="Kaur K."/>
            <person name="Hamwieh A."/>
            <person name="Solovyev V."/>
            <person name="Salamov A."/>
            <person name="Braich B."/>
            <person name="Kosarev P."/>
            <person name="Mahmoud A."/>
            <person name="Hajiyev E."/>
            <person name="Babayeva S."/>
            <person name="Izzatullayeva V."/>
            <person name="Mammadov A."/>
            <person name="Mammadov A."/>
            <person name="Sharifova S."/>
            <person name="Ojaghi J."/>
            <person name="Eynullazada K."/>
            <person name="Bayramov B."/>
            <person name="Abdulazimova A."/>
            <person name="Shahmuradov I."/>
        </authorList>
    </citation>
    <scope>NUCLEOTIDE SEQUENCE [LARGE SCALE GENOMIC DNA]</scope>
    <source>
        <strain evidence="3">cv. AG2017</strain>
        <tissue evidence="2">Leaf</tissue>
    </source>
</reference>
<feature type="region of interest" description="Disordered" evidence="1">
    <location>
        <begin position="157"/>
        <end position="179"/>
    </location>
</feature>
<sequence length="414" mass="45724">MQIKTPRPNLSPTITPFQVCQNASAGCLYAFVRLHPLRLMGLLSKSVFNVQEVHVNSEKPKMEYAANGESVDANYRDRQGMSLLHLIPHRYPTSLQLKMEDNNQPILPEKVTPPALAYSQPPTTYAPSLPTPVGIHPAYSRALSVYLQPPASSSAPLAHLGTSPPYAPPPPAPAAQAPPCSDDAMRIAALEGIVNKLAADIVELMALLRGSSRTFSSSAPPLAHGQRLTRPFGSRQPMCRRAMLCPFPHLRTSQRSVLLQSALEAPPTYTPPVVETEQERLMKRMEKLMRAIKESDSRVMEMREGQSFEDYANHWRAEAAKHHPSIDETMQIQIFHGTLKSGYYLHLLGHMSSFFDMIKIGKNVFGFENSSAGPVKPPNVQDNPYPDHGSSSSVAIDIYTRGKDKVKEEELASS</sequence>
<evidence type="ECO:0000313" key="2">
    <source>
        <dbReference type="EMBL" id="PKI41757.1"/>
    </source>
</evidence>
<proteinExistence type="predicted"/>
<name>A0A2I0ICP4_PUNGR</name>
<evidence type="ECO:0000256" key="1">
    <source>
        <dbReference type="SAM" id="MobiDB-lite"/>
    </source>
</evidence>
<evidence type="ECO:0000313" key="3">
    <source>
        <dbReference type="Proteomes" id="UP000233551"/>
    </source>
</evidence>
<gene>
    <name evidence="2" type="ORF">CRG98_037857</name>
</gene>
<protein>
    <submittedName>
        <fullName evidence="2">Uncharacterized protein</fullName>
    </submittedName>
</protein>
<keyword evidence="3" id="KW-1185">Reference proteome</keyword>
<organism evidence="2 3">
    <name type="scientific">Punica granatum</name>
    <name type="common">Pomegranate</name>
    <dbReference type="NCBI Taxonomy" id="22663"/>
    <lineage>
        <taxon>Eukaryota</taxon>
        <taxon>Viridiplantae</taxon>
        <taxon>Streptophyta</taxon>
        <taxon>Embryophyta</taxon>
        <taxon>Tracheophyta</taxon>
        <taxon>Spermatophyta</taxon>
        <taxon>Magnoliopsida</taxon>
        <taxon>eudicotyledons</taxon>
        <taxon>Gunneridae</taxon>
        <taxon>Pentapetalae</taxon>
        <taxon>rosids</taxon>
        <taxon>malvids</taxon>
        <taxon>Myrtales</taxon>
        <taxon>Lythraceae</taxon>
        <taxon>Punica</taxon>
    </lineage>
</organism>
<dbReference type="EMBL" id="PGOL01003302">
    <property type="protein sequence ID" value="PKI41757.1"/>
    <property type="molecule type" value="Genomic_DNA"/>
</dbReference>
<feature type="region of interest" description="Disordered" evidence="1">
    <location>
        <begin position="375"/>
        <end position="394"/>
    </location>
</feature>